<dbReference type="InParanoid" id="A0C6N6"/>
<dbReference type="EMBL" id="CT868044">
    <property type="protein sequence ID" value="CAK66453.1"/>
    <property type="molecule type" value="Genomic_DNA"/>
</dbReference>
<name>A0C6N6_PARTE</name>
<dbReference type="OrthoDB" id="10386017at2759"/>
<organism evidence="1 2">
    <name type="scientific">Paramecium tetraurelia</name>
    <dbReference type="NCBI Taxonomy" id="5888"/>
    <lineage>
        <taxon>Eukaryota</taxon>
        <taxon>Sar</taxon>
        <taxon>Alveolata</taxon>
        <taxon>Ciliophora</taxon>
        <taxon>Intramacronucleata</taxon>
        <taxon>Oligohymenophorea</taxon>
        <taxon>Peniculida</taxon>
        <taxon>Parameciidae</taxon>
        <taxon>Paramecium</taxon>
    </lineage>
</organism>
<dbReference type="RefSeq" id="XP_001433850.1">
    <property type="nucleotide sequence ID" value="XM_001433813.1"/>
</dbReference>
<dbReference type="AlphaFoldDB" id="A0C6N6"/>
<sequence>MQEHLERLANKLEYKVYPYHINHYDPAHTDYIPAQRQDYKQRLVVDTHNMLIDGVKRDVTMQKQVDEAIKNLDRPYLKGKHGVTKNITGGFRDYFPIQIQYGQTGNLQNEELGYENVFRNEKRWIAQIIYPVEKPEAIGDMKRNWNRGL</sequence>
<dbReference type="Proteomes" id="UP000000600">
    <property type="component" value="Unassembled WGS sequence"/>
</dbReference>
<dbReference type="KEGG" id="ptm:GSPATT00035582001"/>
<gene>
    <name evidence="1" type="ORF">GSPATT00035582001</name>
</gene>
<keyword evidence="2" id="KW-1185">Reference proteome</keyword>
<dbReference type="STRING" id="5888.A0C6N6"/>
<protein>
    <submittedName>
        <fullName evidence="1">Uncharacterized protein</fullName>
    </submittedName>
</protein>
<accession>A0C6N6</accession>
<evidence type="ECO:0000313" key="1">
    <source>
        <dbReference type="EMBL" id="CAK66453.1"/>
    </source>
</evidence>
<dbReference type="GeneID" id="5019635"/>
<dbReference type="HOGENOM" id="CLU_1753234_0_0_1"/>
<proteinExistence type="predicted"/>
<reference evidence="1 2" key="1">
    <citation type="journal article" date="2006" name="Nature">
        <title>Global trends of whole-genome duplications revealed by the ciliate Paramecium tetraurelia.</title>
        <authorList>
            <consortium name="Genoscope"/>
            <person name="Aury J.-M."/>
            <person name="Jaillon O."/>
            <person name="Duret L."/>
            <person name="Noel B."/>
            <person name="Jubin C."/>
            <person name="Porcel B.M."/>
            <person name="Segurens B."/>
            <person name="Daubin V."/>
            <person name="Anthouard V."/>
            <person name="Aiach N."/>
            <person name="Arnaiz O."/>
            <person name="Billaut A."/>
            <person name="Beisson J."/>
            <person name="Blanc I."/>
            <person name="Bouhouche K."/>
            <person name="Camara F."/>
            <person name="Duharcourt S."/>
            <person name="Guigo R."/>
            <person name="Gogendeau D."/>
            <person name="Katinka M."/>
            <person name="Keller A.-M."/>
            <person name="Kissmehl R."/>
            <person name="Klotz C."/>
            <person name="Koll F."/>
            <person name="Le Moue A."/>
            <person name="Lepere C."/>
            <person name="Malinsky S."/>
            <person name="Nowacki M."/>
            <person name="Nowak J.K."/>
            <person name="Plattner H."/>
            <person name="Poulain J."/>
            <person name="Ruiz F."/>
            <person name="Serrano V."/>
            <person name="Zagulski M."/>
            <person name="Dessen P."/>
            <person name="Betermier M."/>
            <person name="Weissenbach J."/>
            <person name="Scarpelli C."/>
            <person name="Schachter V."/>
            <person name="Sperling L."/>
            <person name="Meyer E."/>
            <person name="Cohen J."/>
            <person name="Wincker P."/>
        </authorList>
    </citation>
    <scope>NUCLEOTIDE SEQUENCE [LARGE SCALE GENOMIC DNA]</scope>
    <source>
        <strain evidence="1 2">Stock d4-2</strain>
    </source>
</reference>
<evidence type="ECO:0000313" key="2">
    <source>
        <dbReference type="Proteomes" id="UP000000600"/>
    </source>
</evidence>